<dbReference type="InterPro" id="IPR029063">
    <property type="entry name" value="SAM-dependent_MTases_sf"/>
</dbReference>
<dbReference type="GO" id="GO:0032259">
    <property type="term" value="P:methylation"/>
    <property type="evidence" value="ECO:0007669"/>
    <property type="project" value="UniProtKB-KW"/>
</dbReference>
<dbReference type="EMBL" id="CP073720">
    <property type="protein sequence ID" value="UWP80113.1"/>
    <property type="molecule type" value="Genomic_DNA"/>
</dbReference>
<dbReference type="GO" id="GO:0008168">
    <property type="term" value="F:methyltransferase activity"/>
    <property type="evidence" value="ECO:0007669"/>
    <property type="project" value="UniProtKB-KW"/>
</dbReference>
<keyword evidence="5" id="KW-1185">Reference proteome</keyword>
<dbReference type="Gene3D" id="3.40.50.150">
    <property type="entry name" value="Vaccinia Virus protein VP39"/>
    <property type="match status" value="1"/>
</dbReference>
<reference evidence="4" key="1">
    <citation type="submission" date="2021-04" db="EMBL/GenBank/DDBJ databases">
        <authorList>
            <person name="Hartkoorn R.C."/>
            <person name="Beaudoing E."/>
            <person name="Hot D."/>
        </authorList>
    </citation>
    <scope>NUCLEOTIDE SEQUENCE</scope>
    <source>
        <strain evidence="4">NRRL B-16292</strain>
    </source>
</reference>
<dbReference type="PANTHER" id="PTHR43861">
    <property type="entry name" value="TRANS-ACONITATE 2-METHYLTRANSFERASE-RELATED"/>
    <property type="match status" value="1"/>
</dbReference>
<proteinExistence type="predicted"/>
<accession>A0ABY5VUE0</accession>
<organism evidence="4 5">
    <name type="scientific">Dactylosporangium fulvum</name>
    <dbReference type="NCBI Taxonomy" id="53359"/>
    <lineage>
        <taxon>Bacteria</taxon>
        <taxon>Bacillati</taxon>
        <taxon>Actinomycetota</taxon>
        <taxon>Actinomycetes</taxon>
        <taxon>Micromonosporales</taxon>
        <taxon>Micromonosporaceae</taxon>
        <taxon>Dactylosporangium</taxon>
    </lineage>
</organism>
<evidence type="ECO:0000256" key="1">
    <source>
        <dbReference type="ARBA" id="ARBA00022603"/>
    </source>
</evidence>
<gene>
    <name evidence="4" type="ORF">Dfulv_33800</name>
</gene>
<evidence type="ECO:0000313" key="4">
    <source>
        <dbReference type="EMBL" id="UWP80113.1"/>
    </source>
</evidence>
<keyword evidence="1 4" id="KW-0489">Methyltransferase</keyword>
<keyword evidence="2" id="KW-0808">Transferase</keyword>
<evidence type="ECO:0000313" key="5">
    <source>
        <dbReference type="Proteomes" id="UP001059617"/>
    </source>
</evidence>
<dbReference type="RefSeq" id="WP_259857871.1">
    <property type="nucleotide sequence ID" value="NZ_BAAAST010000016.1"/>
</dbReference>
<dbReference type="CDD" id="cd02440">
    <property type="entry name" value="AdoMet_MTases"/>
    <property type="match status" value="1"/>
</dbReference>
<protein>
    <submittedName>
        <fullName evidence="4">Class I SAM-dependent methyltransferase</fullName>
    </submittedName>
</protein>
<dbReference type="SUPFAM" id="SSF53335">
    <property type="entry name" value="S-adenosyl-L-methionine-dependent methyltransferases"/>
    <property type="match status" value="1"/>
</dbReference>
<sequence length="246" mass="27339">MNQPTTWRAEEFGEAWAPLYDHMFDRDDTDDAVPALTKLADGGRVLELGVGTGRLAIPLAEAGLEVHGVEASPAMAEQMRAKPGGDRVTVTIGDFTEVRADGQFDFIFCAYNTFFALPTQDDQCRFMTNAAAQLAPDGRLLLEVFVPDLSKFHDDQVVRADDINDGHTALEVSRFDPVTQQILYARVIAKARWAKHRYCWPTEIDLMARLAGLELADRWGGWGGEPFDRHSTRHVSVYRRPAGSTG</sequence>
<evidence type="ECO:0000256" key="2">
    <source>
        <dbReference type="ARBA" id="ARBA00022679"/>
    </source>
</evidence>
<dbReference type="Proteomes" id="UP001059617">
    <property type="component" value="Chromosome"/>
</dbReference>
<dbReference type="PANTHER" id="PTHR43861:SF1">
    <property type="entry name" value="TRANS-ACONITATE 2-METHYLTRANSFERASE"/>
    <property type="match status" value="1"/>
</dbReference>
<reference evidence="4" key="2">
    <citation type="submission" date="2022-09" db="EMBL/GenBank/DDBJ databases">
        <title>Biosynthetic gene clusters of Dactylosporangioum fulvum.</title>
        <authorList>
            <person name="Caradec T."/>
        </authorList>
    </citation>
    <scope>NUCLEOTIDE SEQUENCE</scope>
    <source>
        <strain evidence="4">NRRL B-16292</strain>
    </source>
</reference>
<dbReference type="Pfam" id="PF13649">
    <property type="entry name" value="Methyltransf_25"/>
    <property type="match status" value="1"/>
</dbReference>
<name>A0ABY5VUE0_9ACTN</name>
<dbReference type="InterPro" id="IPR041698">
    <property type="entry name" value="Methyltransf_25"/>
</dbReference>
<evidence type="ECO:0000259" key="3">
    <source>
        <dbReference type="Pfam" id="PF13649"/>
    </source>
</evidence>
<feature type="domain" description="Methyltransferase" evidence="3">
    <location>
        <begin position="45"/>
        <end position="138"/>
    </location>
</feature>